<evidence type="ECO:0000259" key="1">
    <source>
        <dbReference type="PROSITE" id="PS50075"/>
    </source>
</evidence>
<dbReference type="InterPro" id="IPR036736">
    <property type="entry name" value="ACP-like_sf"/>
</dbReference>
<dbReference type="Proteomes" id="UP000268329">
    <property type="component" value="Chromosome"/>
</dbReference>
<dbReference type="RefSeq" id="WP_121787793.1">
    <property type="nucleotide sequence ID" value="NZ_CP033073.1"/>
</dbReference>
<protein>
    <submittedName>
        <fullName evidence="2">Acyl carrier protein</fullName>
    </submittedName>
</protein>
<evidence type="ECO:0000313" key="2">
    <source>
        <dbReference type="EMBL" id="AYN40340.1"/>
    </source>
</evidence>
<feature type="domain" description="Carrier" evidence="1">
    <location>
        <begin position="8"/>
        <end position="92"/>
    </location>
</feature>
<accession>A0A3G2JDD5</accession>
<name>A0A3G2JDD5_9ACTN</name>
<gene>
    <name evidence="2" type="ORF">D9753_17100</name>
</gene>
<organism evidence="2 3">
    <name type="scientific">Streptomyces dangxiongensis</name>
    <dbReference type="NCBI Taxonomy" id="1442032"/>
    <lineage>
        <taxon>Bacteria</taxon>
        <taxon>Bacillati</taxon>
        <taxon>Actinomycetota</taxon>
        <taxon>Actinomycetes</taxon>
        <taxon>Kitasatosporales</taxon>
        <taxon>Streptomycetaceae</taxon>
        <taxon>Streptomyces</taxon>
    </lineage>
</organism>
<dbReference type="Pfam" id="PF00550">
    <property type="entry name" value="PP-binding"/>
    <property type="match status" value="1"/>
</dbReference>
<dbReference type="PROSITE" id="PS50075">
    <property type="entry name" value="CARRIER"/>
    <property type="match status" value="1"/>
</dbReference>
<dbReference type="AlphaFoldDB" id="A0A3G2JDD5"/>
<dbReference type="Gene3D" id="1.10.1200.10">
    <property type="entry name" value="ACP-like"/>
    <property type="match status" value="1"/>
</dbReference>
<dbReference type="KEGG" id="sdd:D9753_17100"/>
<dbReference type="OrthoDB" id="3698120at2"/>
<dbReference type="EMBL" id="CP033073">
    <property type="protein sequence ID" value="AYN40340.1"/>
    <property type="molecule type" value="Genomic_DNA"/>
</dbReference>
<evidence type="ECO:0000313" key="3">
    <source>
        <dbReference type="Proteomes" id="UP000268329"/>
    </source>
</evidence>
<dbReference type="InterPro" id="IPR009081">
    <property type="entry name" value="PP-bd_ACP"/>
</dbReference>
<keyword evidence="3" id="KW-1185">Reference proteome</keyword>
<sequence length="100" mass="10989">MTEDTSRARRTRVEREIRGMLADATRAERARVERLPSDTKLFGAELSLSSLAGVTLLSAITDRYGVDVAAQDLSLECLESISTLVDFVVRHLPRSPESGV</sequence>
<proteinExistence type="predicted"/>
<dbReference type="SUPFAM" id="SSF47336">
    <property type="entry name" value="ACP-like"/>
    <property type="match status" value="1"/>
</dbReference>
<reference evidence="2 3" key="1">
    <citation type="submission" date="2018-10" db="EMBL/GenBank/DDBJ databases">
        <title>The genome of Streptomyces dangxiongensis Z022.</title>
        <authorList>
            <person name="Zhang B."/>
        </authorList>
    </citation>
    <scope>NUCLEOTIDE SEQUENCE [LARGE SCALE GENOMIC DNA]</scope>
    <source>
        <strain evidence="2 3">Z022</strain>
    </source>
</reference>